<dbReference type="Proteomes" id="UP001177023">
    <property type="component" value="Unassembled WGS sequence"/>
</dbReference>
<evidence type="ECO:0000256" key="1">
    <source>
        <dbReference type="SAM" id="MobiDB-lite"/>
    </source>
</evidence>
<evidence type="ECO:0000313" key="3">
    <source>
        <dbReference type="Proteomes" id="UP001177023"/>
    </source>
</evidence>
<gene>
    <name evidence="2" type="ORF">MSPICULIGERA_LOCUS832</name>
</gene>
<feature type="region of interest" description="Disordered" evidence="1">
    <location>
        <begin position="64"/>
        <end position="104"/>
    </location>
</feature>
<comment type="caution">
    <text evidence="2">The sequence shown here is derived from an EMBL/GenBank/DDBJ whole genome shotgun (WGS) entry which is preliminary data.</text>
</comment>
<evidence type="ECO:0000313" key="2">
    <source>
        <dbReference type="EMBL" id="CAJ0558095.1"/>
    </source>
</evidence>
<reference evidence="2" key="1">
    <citation type="submission" date="2023-06" db="EMBL/GenBank/DDBJ databases">
        <authorList>
            <person name="Delattre M."/>
        </authorList>
    </citation>
    <scope>NUCLEOTIDE SEQUENCE</scope>
    <source>
        <strain evidence="2">AF72</strain>
    </source>
</reference>
<feature type="non-terminal residue" evidence="2">
    <location>
        <position position="214"/>
    </location>
</feature>
<dbReference type="AlphaFoldDB" id="A0AA36C496"/>
<accession>A0AA36C496</accession>
<dbReference type="EMBL" id="CATQJA010000209">
    <property type="protein sequence ID" value="CAJ0558095.1"/>
    <property type="molecule type" value="Genomic_DNA"/>
</dbReference>
<proteinExistence type="predicted"/>
<organism evidence="2 3">
    <name type="scientific">Mesorhabditis spiculigera</name>
    <dbReference type="NCBI Taxonomy" id="96644"/>
    <lineage>
        <taxon>Eukaryota</taxon>
        <taxon>Metazoa</taxon>
        <taxon>Ecdysozoa</taxon>
        <taxon>Nematoda</taxon>
        <taxon>Chromadorea</taxon>
        <taxon>Rhabditida</taxon>
        <taxon>Rhabditina</taxon>
        <taxon>Rhabditomorpha</taxon>
        <taxon>Rhabditoidea</taxon>
        <taxon>Rhabditidae</taxon>
        <taxon>Mesorhabditinae</taxon>
        <taxon>Mesorhabditis</taxon>
    </lineage>
</organism>
<keyword evidence="3" id="KW-1185">Reference proteome</keyword>
<sequence>MFIQWRRAQNAPRPFPGPPTKNLAHFVEPAAPPPPEILLYTTADQRGEKDAKSPVLLVKPTRASQLRTRRAKTQARTQPATTSKMGPPPSLQPIRMESDLSRSPTRENPLFLRAQPANLSSSWSFGTIDKPAPSTTPVLHPRPWRDPVTLKKTPVTQSMETLLALENNLFFANRIVSNYRFIQPFARVAMKLVSHEHTVDYIVDTNTLIRSVFV</sequence>
<name>A0AA36C496_9BILA</name>
<protein>
    <submittedName>
        <fullName evidence="2">Uncharacterized protein</fullName>
    </submittedName>
</protein>